<evidence type="ECO:0000259" key="2">
    <source>
        <dbReference type="Pfam" id="PF13087"/>
    </source>
</evidence>
<dbReference type="Gene3D" id="3.40.50.300">
    <property type="entry name" value="P-loop containing nucleotide triphosphate hydrolases"/>
    <property type="match status" value="1"/>
</dbReference>
<dbReference type="EMBL" id="CABIKO010000206">
    <property type="protein sequence ID" value="VVA31112.1"/>
    <property type="molecule type" value="Genomic_DNA"/>
</dbReference>
<organism evidence="3 4">
    <name type="scientific">Prunus dulcis</name>
    <name type="common">Almond</name>
    <name type="synonym">Amygdalus dulcis</name>
    <dbReference type="NCBI Taxonomy" id="3755"/>
    <lineage>
        <taxon>Eukaryota</taxon>
        <taxon>Viridiplantae</taxon>
        <taxon>Streptophyta</taxon>
        <taxon>Embryophyta</taxon>
        <taxon>Tracheophyta</taxon>
        <taxon>Spermatophyta</taxon>
        <taxon>Magnoliopsida</taxon>
        <taxon>eudicotyledons</taxon>
        <taxon>Gunneridae</taxon>
        <taxon>Pentapetalae</taxon>
        <taxon>rosids</taxon>
        <taxon>fabids</taxon>
        <taxon>Rosales</taxon>
        <taxon>Rosaceae</taxon>
        <taxon>Amygdaloideae</taxon>
        <taxon>Amygdaleae</taxon>
        <taxon>Prunus</taxon>
    </lineage>
</organism>
<keyword evidence="3" id="KW-0067">ATP-binding</keyword>
<keyword evidence="3" id="KW-0547">Nucleotide-binding</keyword>
<dbReference type="Gramene" id="VVA31112">
    <property type="protein sequence ID" value="VVA31112"/>
    <property type="gene ID" value="Prudul26B000072"/>
</dbReference>
<evidence type="ECO:0000313" key="3">
    <source>
        <dbReference type="EMBL" id="VVA31112.1"/>
    </source>
</evidence>
<proteinExistence type="predicted"/>
<gene>
    <name evidence="3" type="ORF">ALMOND_2B000072</name>
</gene>
<dbReference type="Pfam" id="PF13087">
    <property type="entry name" value="AAA_12"/>
    <property type="match status" value="1"/>
</dbReference>
<protein>
    <submittedName>
        <fullName evidence="3">PREDICTED: probable helicase MAGATAMA 3</fullName>
    </submittedName>
</protein>
<feature type="compositionally biased region" description="Basic and acidic residues" evidence="1">
    <location>
        <begin position="64"/>
        <end position="78"/>
    </location>
</feature>
<feature type="compositionally biased region" description="Acidic residues" evidence="1">
    <location>
        <begin position="88"/>
        <end position="105"/>
    </location>
</feature>
<reference evidence="4" key="1">
    <citation type="journal article" date="2020" name="Plant J.">
        <title>Transposons played a major role in the diversification between the closely related almond and peach genomes: results from the almond genome sequence.</title>
        <authorList>
            <person name="Alioto T."/>
            <person name="Alexiou K.G."/>
            <person name="Bardil A."/>
            <person name="Barteri F."/>
            <person name="Castanera R."/>
            <person name="Cruz F."/>
            <person name="Dhingra A."/>
            <person name="Duval H."/>
            <person name="Fernandez I Marti A."/>
            <person name="Frias L."/>
            <person name="Galan B."/>
            <person name="Garcia J.L."/>
            <person name="Howad W."/>
            <person name="Gomez-Garrido J."/>
            <person name="Gut M."/>
            <person name="Julca I."/>
            <person name="Morata J."/>
            <person name="Puigdomenech P."/>
            <person name="Ribeca P."/>
            <person name="Rubio Cabetas M.J."/>
            <person name="Vlasova A."/>
            <person name="Wirthensohn M."/>
            <person name="Garcia-Mas J."/>
            <person name="Gabaldon T."/>
            <person name="Casacuberta J.M."/>
            <person name="Arus P."/>
        </authorList>
    </citation>
    <scope>NUCLEOTIDE SEQUENCE [LARGE SCALE GENOMIC DNA]</scope>
    <source>
        <strain evidence="4">cv. Texas</strain>
    </source>
</reference>
<dbReference type="AlphaFoldDB" id="A0A5E4FUP4"/>
<accession>A0A5E4FUP4</accession>
<dbReference type="InterPro" id="IPR041679">
    <property type="entry name" value="DNA2/NAM7-like_C"/>
</dbReference>
<keyword evidence="3" id="KW-0378">Hydrolase</keyword>
<dbReference type="InterPro" id="IPR027417">
    <property type="entry name" value="P-loop_NTPase"/>
</dbReference>
<evidence type="ECO:0000256" key="1">
    <source>
        <dbReference type="SAM" id="MobiDB-lite"/>
    </source>
</evidence>
<dbReference type="GO" id="GO:0004386">
    <property type="term" value="F:helicase activity"/>
    <property type="evidence" value="ECO:0007669"/>
    <property type="project" value="UniProtKB-KW"/>
</dbReference>
<feature type="region of interest" description="Disordered" evidence="1">
    <location>
        <begin position="58"/>
        <end position="111"/>
    </location>
</feature>
<dbReference type="InParanoid" id="A0A5E4FUP4"/>
<evidence type="ECO:0000313" key="4">
    <source>
        <dbReference type="Proteomes" id="UP000327085"/>
    </source>
</evidence>
<sequence length="111" mass="12739">MLLHHKLVSTYPELKSSNQLAIISPYRGQVERLKQRFRSTYGVEFEKLVEITTVDGCQSRKNPRQREAVRNDDVDNHAPSDNLWDVDQAQEDDNEFGVGDMDMDDGSCSHN</sequence>
<feature type="domain" description="DNA2/NAM7 helicase-like C-terminal" evidence="2">
    <location>
        <begin position="5"/>
        <end position="60"/>
    </location>
</feature>
<dbReference type="Proteomes" id="UP000327085">
    <property type="component" value="Chromosome 4"/>
</dbReference>
<keyword evidence="3" id="KW-0347">Helicase</keyword>
<name>A0A5E4FUP4_PRUDU</name>